<dbReference type="PROSITE" id="PS01066">
    <property type="entry name" value="UPP_SYNTHASE"/>
    <property type="match status" value="1"/>
</dbReference>
<dbReference type="InterPro" id="IPR000679">
    <property type="entry name" value="Znf_GATA"/>
</dbReference>
<feature type="domain" description="Tify" evidence="14">
    <location>
        <begin position="154"/>
        <end position="189"/>
    </location>
</feature>
<keyword evidence="9" id="KW-0863">Zinc-finger</keyword>
<dbReference type="PROSITE" id="PS51320">
    <property type="entry name" value="TIFY"/>
    <property type="match status" value="1"/>
</dbReference>
<dbReference type="GO" id="GO:0043565">
    <property type="term" value="F:sequence-specific DNA binding"/>
    <property type="evidence" value="ECO:0007669"/>
    <property type="project" value="InterPro"/>
</dbReference>
<dbReference type="GO" id="GO:0016094">
    <property type="term" value="P:polyprenol biosynthetic process"/>
    <property type="evidence" value="ECO:0007669"/>
    <property type="project" value="TreeGrafter"/>
</dbReference>
<dbReference type="PANTHER" id="PTHR10291:SF18">
    <property type="entry name" value="DEHYDRODOLICHYL DIPHOSPHATE SYNTHASE CPT3"/>
    <property type="match status" value="1"/>
</dbReference>
<dbReference type="GO" id="GO:0005783">
    <property type="term" value="C:endoplasmic reticulum"/>
    <property type="evidence" value="ECO:0007669"/>
    <property type="project" value="TreeGrafter"/>
</dbReference>
<evidence type="ECO:0000259" key="14">
    <source>
        <dbReference type="PROSITE" id="PS51320"/>
    </source>
</evidence>
<keyword evidence="5" id="KW-0805">Transcription regulation</keyword>
<comment type="subcellular location">
    <subcellularLocation>
        <location evidence="2 10">Nucleus</location>
    </subcellularLocation>
</comment>
<keyword evidence="8 10" id="KW-0539">Nucleus</keyword>
<evidence type="ECO:0000256" key="6">
    <source>
        <dbReference type="ARBA" id="ARBA00023125"/>
    </source>
</evidence>
<dbReference type="GO" id="GO:0045547">
    <property type="term" value="F:ditrans,polycis-polyprenyl diphosphate synthase [(2E,6E)-farnesyl diphosphate specific] activity"/>
    <property type="evidence" value="ECO:0007669"/>
    <property type="project" value="TreeGrafter"/>
</dbReference>
<feature type="domain" description="CCT" evidence="13">
    <location>
        <begin position="221"/>
        <end position="263"/>
    </location>
</feature>
<proteinExistence type="inferred from homology"/>
<keyword evidence="9" id="KW-0479">Metal-binding</keyword>
<dbReference type="HAMAP" id="MF_01139">
    <property type="entry name" value="ISPT"/>
    <property type="match status" value="1"/>
</dbReference>
<dbReference type="SMART" id="SM00979">
    <property type="entry name" value="TIFY"/>
    <property type="match status" value="1"/>
</dbReference>
<dbReference type="GO" id="GO:0008270">
    <property type="term" value="F:zinc ion binding"/>
    <property type="evidence" value="ECO:0007669"/>
    <property type="project" value="UniProtKB-KW"/>
</dbReference>
<dbReference type="InterPro" id="IPR001441">
    <property type="entry name" value="UPP_synth-like"/>
</dbReference>
<reference evidence="15 16" key="1">
    <citation type="journal article" date="2021" name="Hortic Res">
        <title>The domestication of Cucurbita argyrosperma as revealed by the genome of its wild relative.</title>
        <authorList>
            <person name="Barrera-Redondo J."/>
            <person name="Sanchez-de la Vega G."/>
            <person name="Aguirre-Liguori J.A."/>
            <person name="Castellanos-Morales G."/>
            <person name="Gutierrez-Guerrero Y.T."/>
            <person name="Aguirre-Dugua X."/>
            <person name="Aguirre-Planter E."/>
            <person name="Tenaillon M.I."/>
            <person name="Lira-Saade R."/>
            <person name="Eguiarte L.E."/>
        </authorList>
    </citation>
    <scope>NUCLEOTIDE SEQUENCE [LARGE SCALE GENOMIC DNA]</scope>
    <source>
        <strain evidence="15">JBR-2021</strain>
    </source>
</reference>
<evidence type="ECO:0000256" key="4">
    <source>
        <dbReference type="ARBA" id="ARBA00007722"/>
    </source>
</evidence>
<evidence type="ECO:0000256" key="8">
    <source>
        <dbReference type="ARBA" id="ARBA00023242"/>
    </source>
</evidence>
<dbReference type="EMBL" id="JAGKQH010000019">
    <property type="protein sequence ID" value="KAG6571875.1"/>
    <property type="molecule type" value="Genomic_DNA"/>
</dbReference>
<evidence type="ECO:0000313" key="16">
    <source>
        <dbReference type="Proteomes" id="UP000685013"/>
    </source>
</evidence>
<sequence length="800" mass="89027">MNASTTTGSASKIKMKQPFVAAPSSPFLLFVVSPALFRRRFFYHSGDLEVKWSGVEWHQPDLNSCSWPSYVILEEMPDSNFQDAMYGSAVVNNGGRVLDSIQNRVGDEGDDITVGEESMDNPQMRFEDSGGMNRVQDIVPSSYVSGSDYNPLTGNGGADQLTLSFRGEVYAFDSVSPDKVQAVLLLLGGYEIPSGIPAVGSVPVNQQGTNGFPVRSVQPQRAASLNRFREKRKERCFEKKIRYTVRKEVALRMQRKKGQFISSKANADEVGSSSLLSQTLDPGHDDGLLETSCTHCGTSSKSTPMMRRGPAGPRTLCNACGLKWANKGILRDLSKVSNAGVQELSVKDTEQSDGEANESDAAVTEVGSFEYSNKLYGNSCYALCSLESIRRTISNGRMSSPFVTNHVAENRWDSEALSFSALSSPLLPAFSSSPLFAASSRSLFPPPPPPPPDLSQSRVQLPSIRLLFPLFCVWCYTSSNQNRMGVGNVWINFWVVLNQIIERVTSFFRRCAFNVLSMGSIPIHVAFIMDGNRRFAKKKKLAEGAGHRFGYLSLVSMLKYCFEFGVKYVTIYAFSIDNFRRSPEEVQGVMDLMLEKVELLIREESLVNQYGVRLHFLGNLGLLSEPVRKALEKAATATCNNNRAVLAICVAYTSTDEIVRAVEKSCEEKWDEMNLKSANGEGNDLGKKLVMADNGENFITLADVEKHMYTTVTPDPDMLIRTSGESRLSNFLLWQTSSCYLYSPSALWPEINFWHLLWAILNFQRNNLRLEIDLIKYRGNTFRRGTNSRGWPLKSSCMMA</sequence>
<keyword evidence="6" id="KW-0238">DNA-binding</keyword>
<dbReference type="CDD" id="cd00475">
    <property type="entry name" value="Cis_IPPS"/>
    <property type="match status" value="1"/>
</dbReference>
<dbReference type="Proteomes" id="UP000685013">
    <property type="component" value="Chromosome 19"/>
</dbReference>
<dbReference type="Pfam" id="PF01255">
    <property type="entry name" value="Prenyltransf"/>
    <property type="match status" value="1"/>
</dbReference>
<dbReference type="Pfam" id="PF06200">
    <property type="entry name" value="tify"/>
    <property type="match status" value="1"/>
</dbReference>
<keyword evidence="16" id="KW-1185">Reference proteome</keyword>
<dbReference type="Pfam" id="PF00320">
    <property type="entry name" value="GATA"/>
    <property type="match status" value="1"/>
</dbReference>
<dbReference type="CDD" id="cd00202">
    <property type="entry name" value="ZnF_GATA"/>
    <property type="match status" value="1"/>
</dbReference>
<dbReference type="PROSITE" id="PS51017">
    <property type="entry name" value="CCT"/>
    <property type="match status" value="1"/>
</dbReference>
<feature type="domain" description="GATA-type" evidence="12">
    <location>
        <begin position="292"/>
        <end position="344"/>
    </location>
</feature>
<keyword evidence="7" id="KW-0804">Transcription</keyword>
<keyword evidence="9" id="KW-0862">Zinc</keyword>
<comment type="similarity">
    <text evidence="4">Belongs to the type IV zinc-finger family. Class C subfamily.</text>
</comment>
<protein>
    <submittedName>
        <fullName evidence="15">Dehydrodolichyl diphosphate synthase 6</fullName>
    </submittedName>
</protein>
<dbReference type="Pfam" id="PF06203">
    <property type="entry name" value="CCT"/>
    <property type="match status" value="1"/>
</dbReference>
<keyword evidence="11" id="KW-0472">Membrane</keyword>
<dbReference type="InterPro" id="IPR010402">
    <property type="entry name" value="CCT_domain"/>
</dbReference>
<dbReference type="SMART" id="SM00401">
    <property type="entry name" value="ZnF_GATA"/>
    <property type="match status" value="1"/>
</dbReference>
<evidence type="ECO:0000259" key="13">
    <source>
        <dbReference type="PROSITE" id="PS51017"/>
    </source>
</evidence>
<evidence type="ECO:0000256" key="2">
    <source>
        <dbReference type="ARBA" id="ARBA00004123"/>
    </source>
</evidence>
<keyword evidence="11" id="KW-1133">Transmembrane helix</keyword>
<evidence type="ECO:0000259" key="12">
    <source>
        <dbReference type="PROSITE" id="PS50114"/>
    </source>
</evidence>
<comment type="similarity">
    <text evidence="3">Belongs to the UPP synthase family.</text>
</comment>
<name>A0AAV6LXH1_9ROSI</name>
<dbReference type="GO" id="GO:0006355">
    <property type="term" value="P:regulation of DNA-templated transcription"/>
    <property type="evidence" value="ECO:0007669"/>
    <property type="project" value="InterPro"/>
</dbReference>
<evidence type="ECO:0000256" key="1">
    <source>
        <dbReference type="ARBA" id="ARBA00002206"/>
    </source>
</evidence>
<feature type="transmembrane region" description="Helical" evidence="11">
    <location>
        <begin position="20"/>
        <end position="37"/>
    </location>
</feature>
<evidence type="ECO:0000256" key="11">
    <source>
        <dbReference type="SAM" id="Phobius"/>
    </source>
</evidence>
<feature type="non-terminal residue" evidence="15">
    <location>
        <position position="1"/>
    </location>
</feature>
<dbReference type="PANTHER" id="PTHR10291">
    <property type="entry name" value="DEHYDRODOLICHYL DIPHOSPHATE SYNTHASE FAMILY MEMBER"/>
    <property type="match status" value="1"/>
</dbReference>
<evidence type="ECO:0000256" key="3">
    <source>
        <dbReference type="ARBA" id="ARBA00005432"/>
    </source>
</evidence>
<accession>A0AAV6LXH1</accession>
<evidence type="ECO:0000313" key="15">
    <source>
        <dbReference type="EMBL" id="KAG6571875.1"/>
    </source>
</evidence>
<dbReference type="NCBIfam" id="TIGR00055">
    <property type="entry name" value="uppS"/>
    <property type="match status" value="1"/>
</dbReference>
<evidence type="ECO:0000256" key="9">
    <source>
        <dbReference type="PROSITE-ProRule" id="PRU00094"/>
    </source>
</evidence>
<dbReference type="PROSITE" id="PS50114">
    <property type="entry name" value="GATA_ZN_FINGER_2"/>
    <property type="match status" value="1"/>
</dbReference>
<comment type="function">
    <text evidence="1">Transcriptional activator that specifically binds 5'-GATA-3' or 5'-GAT-3' motifs within gene promoters.</text>
</comment>
<dbReference type="InterPro" id="IPR018520">
    <property type="entry name" value="UPP_synth-like_CS"/>
</dbReference>
<dbReference type="InterPro" id="IPR010399">
    <property type="entry name" value="Tify_dom"/>
</dbReference>
<evidence type="ECO:0000256" key="5">
    <source>
        <dbReference type="ARBA" id="ARBA00023015"/>
    </source>
</evidence>
<gene>
    <name evidence="15" type="ORF">SDJN03_28603</name>
</gene>
<evidence type="ECO:0000256" key="7">
    <source>
        <dbReference type="ARBA" id="ARBA00023163"/>
    </source>
</evidence>
<organism evidence="15 16">
    <name type="scientific">Cucurbita argyrosperma subsp. sororia</name>
    <dbReference type="NCBI Taxonomy" id="37648"/>
    <lineage>
        <taxon>Eukaryota</taxon>
        <taxon>Viridiplantae</taxon>
        <taxon>Streptophyta</taxon>
        <taxon>Embryophyta</taxon>
        <taxon>Tracheophyta</taxon>
        <taxon>Spermatophyta</taxon>
        <taxon>Magnoliopsida</taxon>
        <taxon>eudicotyledons</taxon>
        <taxon>Gunneridae</taxon>
        <taxon>Pentapetalae</taxon>
        <taxon>rosids</taxon>
        <taxon>fabids</taxon>
        <taxon>Cucurbitales</taxon>
        <taxon>Cucurbitaceae</taxon>
        <taxon>Cucurbiteae</taxon>
        <taxon>Cucurbita</taxon>
    </lineage>
</organism>
<dbReference type="PROSITE" id="PS00344">
    <property type="entry name" value="GATA_ZN_FINGER_1"/>
    <property type="match status" value="1"/>
</dbReference>
<evidence type="ECO:0000256" key="10">
    <source>
        <dbReference type="PROSITE-ProRule" id="PRU00357"/>
    </source>
</evidence>
<keyword evidence="11" id="KW-0812">Transmembrane</keyword>
<comment type="caution">
    <text evidence="15">The sequence shown here is derived from an EMBL/GenBank/DDBJ whole genome shotgun (WGS) entry which is preliminary data.</text>
</comment>
<dbReference type="GO" id="GO:0005634">
    <property type="term" value="C:nucleus"/>
    <property type="evidence" value="ECO:0007669"/>
    <property type="project" value="UniProtKB-SubCell"/>
</dbReference>
<dbReference type="AlphaFoldDB" id="A0AAV6LXH1"/>